<evidence type="ECO:0000256" key="1">
    <source>
        <dbReference type="ARBA" id="ARBA00022729"/>
    </source>
</evidence>
<sequence>MLRIYQTTLELKSLLSLLSFIFMLLNTGIMCGVNNLHMMDGTNIAEIAGQDVFFEIVEPEAISYTFRSRPAKGFAGNFNYTIFRASLTPVNPVCGCSRYINEDEVEGSIALIERGECSFVTKAVRAKQSGAIAAIIMDNDFTNDDHLVDMVDDGTGREVDIPVSFISRKDGVMIKRTLERLQLLHATINIPVNITKYGTKVRFSPWLVW</sequence>
<organism evidence="4 5">
    <name type="scientific">Artemia franciscana</name>
    <name type="common">Brine shrimp</name>
    <name type="synonym">Artemia sanfranciscana</name>
    <dbReference type="NCBI Taxonomy" id="6661"/>
    <lineage>
        <taxon>Eukaryota</taxon>
        <taxon>Metazoa</taxon>
        <taxon>Ecdysozoa</taxon>
        <taxon>Arthropoda</taxon>
        <taxon>Crustacea</taxon>
        <taxon>Branchiopoda</taxon>
        <taxon>Anostraca</taxon>
        <taxon>Artemiidae</taxon>
        <taxon>Artemia</taxon>
    </lineage>
</organism>
<evidence type="ECO:0000313" key="5">
    <source>
        <dbReference type="Proteomes" id="UP001187531"/>
    </source>
</evidence>
<dbReference type="EMBL" id="JAVRJZ010000017">
    <property type="protein sequence ID" value="KAK2709682.1"/>
    <property type="molecule type" value="Genomic_DNA"/>
</dbReference>
<dbReference type="PANTHER" id="PTHR22702:SF1">
    <property type="entry name" value="PROTEASE-ASSOCIATED DOMAIN-CONTAINING PROTEIN 1"/>
    <property type="match status" value="1"/>
</dbReference>
<dbReference type="InterPro" id="IPR046450">
    <property type="entry name" value="PA_dom_sf"/>
</dbReference>
<dbReference type="InterPro" id="IPR003137">
    <property type="entry name" value="PA_domain"/>
</dbReference>
<keyword evidence="1" id="KW-0732">Signal</keyword>
<reference evidence="4" key="1">
    <citation type="submission" date="2023-07" db="EMBL/GenBank/DDBJ databases">
        <title>Chromosome-level genome assembly of Artemia franciscana.</title>
        <authorList>
            <person name="Jo E."/>
        </authorList>
    </citation>
    <scope>NUCLEOTIDE SEQUENCE</scope>
    <source>
        <tissue evidence="4">Whole body</tissue>
    </source>
</reference>
<evidence type="ECO:0000259" key="3">
    <source>
        <dbReference type="Pfam" id="PF02225"/>
    </source>
</evidence>
<gene>
    <name evidence="4" type="ORF">QYM36_013380</name>
</gene>
<dbReference type="Proteomes" id="UP001187531">
    <property type="component" value="Unassembled WGS sequence"/>
</dbReference>
<proteinExistence type="predicted"/>
<dbReference type="SUPFAM" id="SSF52025">
    <property type="entry name" value="PA domain"/>
    <property type="match status" value="1"/>
</dbReference>
<protein>
    <recommendedName>
        <fullName evidence="3">PA domain-containing protein</fullName>
    </recommendedName>
</protein>
<dbReference type="Gene3D" id="3.50.30.30">
    <property type="match status" value="1"/>
</dbReference>
<dbReference type="EMBL" id="JAVRJZ010000017">
    <property type="protein sequence ID" value="KAK2709681.1"/>
    <property type="molecule type" value="Genomic_DNA"/>
</dbReference>
<keyword evidence="5" id="KW-1185">Reference proteome</keyword>
<accession>A0AA88HIM0</accession>
<dbReference type="PANTHER" id="PTHR22702">
    <property type="entry name" value="PROTEASE-ASSOCIATED DOMAIN-CONTAINING PROTEIN"/>
    <property type="match status" value="1"/>
</dbReference>
<name>A0AA88HIM0_ARTSF</name>
<dbReference type="EMBL" id="JAVRJZ010000017">
    <property type="protein sequence ID" value="KAK2709683.1"/>
    <property type="molecule type" value="Genomic_DNA"/>
</dbReference>
<evidence type="ECO:0000313" key="4">
    <source>
        <dbReference type="EMBL" id="KAK2709683.1"/>
    </source>
</evidence>
<dbReference type="AlphaFoldDB" id="A0AA88HIM0"/>
<keyword evidence="2" id="KW-0325">Glycoprotein</keyword>
<feature type="domain" description="PA" evidence="3">
    <location>
        <begin position="93"/>
        <end position="172"/>
    </location>
</feature>
<dbReference type="Pfam" id="PF02225">
    <property type="entry name" value="PA"/>
    <property type="match status" value="1"/>
</dbReference>
<comment type="caution">
    <text evidence="4">The sequence shown here is derived from an EMBL/GenBank/DDBJ whole genome shotgun (WGS) entry which is preliminary data.</text>
</comment>
<evidence type="ECO:0000256" key="2">
    <source>
        <dbReference type="ARBA" id="ARBA00023180"/>
    </source>
</evidence>